<protein>
    <submittedName>
        <fullName evidence="2">Uncharacterized protein</fullName>
    </submittedName>
</protein>
<evidence type="ECO:0000256" key="1">
    <source>
        <dbReference type="SAM" id="MobiDB-lite"/>
    </source>
</evidence>
<feature type="region of interest" description="Disordered" evidence="1">
    <location>
        <begin position="1"/>
        <end position="44"/>
    </location>
</feature>
<accession>A0A2P5XC47</accession>
<evidence type="ECO:0000313" key="3">
    <source>
        <dbReference type="Proteomes" id="UP000239757"/>
    </source>
</evidence>
<dbReference type="EMBL" id="KZ665208">
    <property type="protein sequence ID" value="PPS00905.1"/>
    <property type="molecule type" value="Genomic_DNA"/>
</dbReference>
<proteinExistence type="predicted"/>
<name>A0A2P5XC47_GOSBA</name>
<organism evidence="2 3">
    <name type="scientific">Gossypium barbadense</name>
    <name type="common">Sea Island cotton</name>
    <name type="synonym">Hibiscus barbadensis</name>
    <dbReference type="NCBI Taxonomy" id="3634"/>
    <lineage>
        <taxon>Eukaryota</taxon>
        <taxon>Viridiplantae</taxon>
        <taxon>Streptophyta</taxon>
        <taxon>Embryophyta</taxon>
        <taxon>Tracheophyta</taxon>
        <taxon>Spermatophyta</taxon>
        <taxon>Magnoliopsida</taxon>
        <taxon>eudicotyledons</taxon>
        <taxon>Gunneridae</taxon>
        <taxon>Pentapetalae</taxon>
        <taxon>rosids</taxon>
        <taxon>malvids</taxon>
        <taxon>Malvales</taxon>
        <taxon>Malvaceae</taxon>
        <taxon>Malvoideae</taxon>
        <taxon>Gossypium</taxon>
    </lineage>
</organism>
<evidence type="ECO:0000313" key="2">
    <source>
        <dbReference type="EMBL" id="PPS00905.1"/>
    </source>
</evidence>
<dbReference type="Proteomes" id="UP000239757">
    <property type="component" value="Unassembled WGS sequence"/>
</dbReference>
<dbReference type="AlphaFoldDB" id="A0A2P5XC47"/>
<reference evidence="2 3" key="1">
    <citation type="submission" date="2015-01" db="EMBL/GenBank/DDBJ databases">
        <title>Genome of allotetraploid Gossypium barbadense reveals genomic plasticity and fiber elongation in cotton evolution.</title>
        <authorList>
            <person name="Chen X."/>
            <person name="Liu X."/>
            <person name="Zhao B."/>
            <person name="Zheng H."/>
            <person name="Hu Y."/>
            <person name="Lu G."/>
            <person name="Yang C."/>
            <person name="Chen J."/>
            <person name="Shan C."/>
            <person name="Zhang L."/>
            <person name="Zhou Y."/>
            <person name="Wang L."/>
            <person name="Guo W."/>
            <person name="Bai Y."/>
            <person name="Ruan J."/>
            <person name="Shangguan X."/>
            <person name="Mao Y."/>
            <person name="Jiang J."/>
            <person name="Zhu Y."/>
            <person name="Lei J."/>
            <person name="Kang H."/>
            <person name="Chen S."/>
            <person name="He X."/>
            <person name="Wang R."/>
            <person name="Wang Y."/>
            <person name="Chen J."/>
            <person name="Wang L."/>
            <person name="Yu S."/>
            <person name="Wang B."/>
            <person name="Wei J."/>
            <person name="Song S."/>
            <person name="Lu X."/>
            <person name="Gao Z."/>
            <person name="Gu W."/>
            <person name="Deng X."/>
            <person name="Ma D."/>
            <person name="Wang S."/>
            <person name="Liang W."/>
            <person name="Fang L."/>
            <person name="Cai C."/>
            <person name="Zhu X."/>
            <person name="Zhou B."/>
            <person name="Zhang Y."/>
            <person name="Chen Z."/>
            <person name="Xu S."/>
            <person name="Zhu R."/>
            <person name="Wang S."/>
            <person name="Zhang T."/>
            <person name="Zhao G."/>
        </authorList>
    </citation>
    <scope>NUCLEOTIDE SEQUENCE [LARGE SCALE GENOMIC DNA]</scope>
    <source>
        <strain evidence="3">cv. Xinhai21</strain>
        <tissue evidence="2">Leaf</tissue>
    </source>
</reference>
<feature type="region of interest" description="Disordered" evidence="1">
    <location>
        <begin position="222"/>
        <end position="246"/>
    </location>
</feature>
<feature type="compositionally biased region" description="Basic and acidic residues" evidence="1">
    <location>
        <begin position="7"/>
        <end position="20"/>
    </location>
</feature>
<gene>
    <name evidence="2" type="ORF">GOBAR_AA19758</name>
</gene>
<dbReference type="OrthoDB" id="10395949at2759"/>
<sequence>MAQWKRARLEAEGRVARDPSNKQPPLPSLVQIQPKNHHPAGTHSLTVRPKCIDVVKAWQGTVSGMFNNFPNRDNLHSPNSNAPIQAVDCTATASHHLFTCDELVYIDDWKRFGKLNQMQKLEDWMVQSTYWTETPWFANNGADFKEGSSESDTLIGIPVSFSSMEVEASNGGVRLHGDASLSCASSCKDANSPRVNPPHACPRKDANYVGYGLVPVRIRRGGCSGQGNRGGSRSENSQCHEDGVPVKASSRSRIEARGGVNCQKCVSPLPYRFDS</sequence>